<proteinExistence type="predicted"/>
<gene>
    <name evidence="2" type="ORF">H5410_061380</name>
</gene>
<dbReference type="EMBL" id="JACXVP010000012">
    <property type="protein sequence ID" value="KAG5571614.1"/>
    <property type="molecule type" value="Genomic_DNA"/>
</dbReference>
<reference evidence="2 3" key="1">
    <citation type="submission" date="2020-09" db="EMBL/GenBank/DDBJ databases">
        <title>De no assembly of potato wild relative species, Solanum commersonii.</title>
        <authorList>
            <person name="Cho K."/>
        </authorList>
    </citation>
    <scope>NUCLEOTIDE SEQUENCE [LARGE SCALE GENOMIC DNA]</scope>
    <source>
        <strain evidence="2">LZ3.2</strain>
        <tissue evidence="2">Leaf</tissue>
    </source>
</reference>
<accession>A0A9J5W9G7</accession>
<protein>
    <submittedName>
        <fullName evidence="2">Uncharacterized protein</fullName>
    </submittedName>
</protein>
<dbReference type="AlphaFoldDB" id="A0A9J5W9G7"/>
<evidence type="ECO:0000313" key="2">
    <source>
        <dbReference type="EMBL" id="KAG5571614.1"/>
    </source>
</evidence>
<feature type="non-terminal residue" evidence="2">
    <location>
        <position position="116"/>
    </location>
</feature>
<keyword evidence="3" id="KW-1185">Reference proteome</keyword>
<feature type="region of interest" description="Disordered" evidence="1">
    <location>
        <begin position="97"/>
        <end position="116"/>
    </location>
</feature>
<feature type="non-terminal residue" evidence="2">
    <location>
        <position position="1"/>
    </location>
</feature>
<evidence type="ECO:0000313" key="3">
    <source>
        <dbReference type="Proteomes" id="UP000824120"/>
    </source>
</evidence>
<evidence type="ECO:0000256" key="1">
    <source>
        <dbReference type="SAM" id="MobiDB-lite"/>
    </source>
</evidence>
<dbReference type="Proteomes" id="UP000824120">
    <property type="component" value="Chromosome 12"/>
</dbReference>
<name>A0A9J5W9G7_SOLCO</name>
<comment type="caution">
    <text evidence="2">The sequence shown here is derived from an EMBL/GenBank/DDBJ whole genome shotgun (WGS) entry which is preliminary data.</text>
</comment>
<organism evidence="2 3">
    <name type="scientific">Solanum commersonii</name>
    <name type="common">Commerson's wild potato</name>
    <name type="synonym">Commerson's nightshade</name>
    <dbReference type="NCBI Taxonomy" id="4109"/>
    <lineage>
        <taxon>Eukaryota</taxon>
        <taxon>Viridiplantae</taxon>
        <taxon>Streptophyta</taxon>
        <taxon>Embryophyta</taxon>
        <taxon>Tracheophyta</taxon>
        <taxon>Spermatophyta</taxon>
        <taxon>Magnoliopsida</taxon>
        <taxon>eudicotyledons</taxon>
        <taxon>Gunneridae</taxon>
        <taxon>Pentapetalae</taxon>
        <taxon>asterids</taxon>
        <taxon>lamiids</taxon>
        <taxon>Solanales</taxon>
        <taxon>Solanaceae</taxon>
        <taxon>Solanoideae</taxon>
        <taxon>Solaneae</taxon>
        <taxon>Solanum</taxon>
    </lineage>
</organism>
<sequence length="116" mass="12198">YHENESQVVSQAPTSSLTTLAPQGSVLEGSSIFNNIPHAGYGSYAKWSSCQTSHGDHVGPLGVGSHFTEEVDSAINPLLHVKIQPLGDAMIVESLNTSPWSFPGRPEAEGLGSPSL</sequence>